<evidence type="ECO:0000313" key="2">
    <source>
        <dbReference type="Proteomes" id="UP000504610"/>
    </source>
</evidence>
<comment type="similarity">
    <text evidence="1">Belongs to the plant acyltransferase family.</text>
</comment>
<dbReference type="GO" id="GO:0016747">
    <property type="term" value="F:acyltransferase activity, transferring groups other than amino-acyl groups"/>
    <property type="evidence" value="ECO:0007669"/>
    <property type="project" value="TreeGrafter"/>
</dbReference>
<dbReference type="Proteomes" id="UP000504610">
    <property type="component" value="Chromosome 3"/>
</dbReference>
<accession>A0A9W3DBE9</accession>
<dbReference type="PANTHER" id="PTHR31642">
    <property type="entry name" value="TRICHOTHECENE 3-O-ACETYLTRANSFERASE"/>
    <property type="match status" value="1"/>
</dbReference>
<keyword evidence="2" id="KW-1185">Reference proteome</keyword>
<protein>
    <submittedName>
        <fullName evidence="3">Shikimate O-hydroxycinnamoyltransferase-like isoform X2</fullName>
    </submittedName>
</protein>
<evidence type="ECO:0000313" key="3">
    <source>
        <dbReference type="RefSeq" id="XP_056861057.1"/>
    </source>
</evidence>
<dbReference type="Gene3D" id="3.30.559.10">
    <property type="entry name" value="Chloramphenicol acetyltransferase-like domain"/>
    <property type="match status" value="1"/>
</dbReference>
<organism evidence="2 3">
    <name type="scientific">Raphanus sativus</name>
    <name type="common">Radish</name>
    <name type="synonym">Raphanus raphanistrum var. sativus</name>
    <dbReference type="NCBI Taxonomy" id="3726"/>
    <lineage>
        <taxon>Eukaryota</taxon>
        <taxon>Viridiplantae</taxon>
        <taxon>Streptophyta</taxon>
        <taxon>Embryophyta</taxon>
        <taxon>Tracheophyta</taxon>
        <taxon>Spermatophyta</taxon>
        <taxon>Magnoliopsida</taxon>
        <taxon>eudicotyledons</taxon>
        <taxon>Gunneridae</taxon>
        <taxon>Pentapetalae</taxon>
        <taxon>rosids</taxon>
        <taxon>malvids</taxon>
        <taxon>Brassicales</taxon>
        <taxon>Brassicaceae</taxon>
        <taxon>Brassiceae</taxon>
        <taxon>Raphanus</taxon>
    </lineage>
</organism>
<dbReference type="InterPro" id="IPR050317">
    <property type="entry name" value="Plant_Fungal_Acyltransferase"/>
</dbReference>
<reference evidence="3" key="2">
    <citation type="submission" date="2025-08" db="UniProtKB">
        <authorList>
            <consortium name="RefSeq"/>
        </authorList>
    </citation>
    <scope>IDENTIFICATION</scope>
    <source>
        <tissue evidence="3">Leaf</tissue>
    </source>
</reference>
<dbReference type="GeneID" id="130509284"/>
<dbReference type="PANTHER" id="PTHR31642:SF338">
    <property type="entry name" value="(RAPE) HYPOTHETICAL PROTEIN"/>
    <property type="match status" value="1"/>
</dbReference>
<sequence length="171" mass="19339">MKIQVKQAKIVKPAEETPIHSLWLSNLDLIQVRFHMGILYFYNPCSSYNLPNTRSLIDALSKVLVLFYPAAGRLQKDKNGRLEIRCNGEKVLLVEAETDSTIQDIGLLTQGLDLSQLVPALTYSGDISSLPLLLFQFFAHRTLPLLYFHILNTNHLLLTILHDILGLQIKS</sequence>
<gene>
    <name evidence="3" type="primary">LOC130509284</name>
</gene>
<name>A0A9W3DBE9_RAPSA</name>
<proteinExistence type="inferred from homology"/>
<evidence type="ECO:0000256" key="1">
    <source>
        <dbReference type="ARBA" id="ARBA00009861"/>
    </source>
</evidence>
<dbReference type="InterPro" id="IPR023213">
    <property type="entry name" value="CAT-like_dom_sf"/>
</dbReference>
<dbReference type="AlphaFoldDB" id="A0A9W3DBE9"/>
<dbReference type="Pfam" id="PF02458">
    <property type="entry name" value="Transferase"/>
    <property type="match status" value="1"/>
</dbReference>
<reference evidence="2" key="1">
    <citation type="journal article" date="2019" name="Database">
        <title>The radish genome database (RadishGD): an integrated information resource for radish genomics.</title>
        <authorList>
            <person name="Yu H.J."/>
            <person name="Baek S."/>
            <person name="Lee Y.J."/>
            <person name="Cho A."/>
            <person name="Mun J.H."/>
        </authorList>
    </citation>
    <scope>NUCLEOTIDE SEQUENCE [LARGE SCALE GENOMIC DNA]</scope>
    <source>
        <strain evidence="2">cv. WK10039</strain>
    </source>
</reference>
<dbReference type="RefSeq" id="XP_056861057.1">
    <property type="nucleotide sequence ID" value="XM_057005077.1"/>
</dbReference>